<name>A0ABU3S3H8_9HYPH</name>
<evidence type="ECO:0000256" key="2">
    <source>
        <dbReference type="ARBA" id="ARBA00022801"/>
    </source>
</evidence>
<dbReference type="InterPro" id="IPR000086">
    <property type="entry name" value="NUDIX_hydrolase_dom"/>
</dbReference>
<dbReference type="EC" id="3.6.-.-" evidence="4"/>
<dbReference type="Proteomes" id="UP001254257">
    <property type="component" value="Unassembled WGS sequence"/>
</dbReference>
<dbReference type="PROSITE" id="PS51462">
    <property type="entry name" value="NUDIX"/>
    <property type="match status" value="1"/>
</dbReference>
<dbReference type="Gene3D" id="3.90.79.10">
    <property type="entry name" value="Nucleoside Triphosphate Pyrophosphohydrolase"/>
    <property type="match status" value="1"/>
</dbReference>
<dbReference type="RefSeq" id="WP_316017232.1">
    <property type="nucleotide sequence ID" value="NZ_JAWDID010000005.1"/>
</dbReference>
<protein>
    <submittedName>
        <fullName evidence="4">NUDIX hydrolase</fullName>
        <ecNumber evidence="4">3.6.-.-</ecNumber>
    </submittedName>
</protein>
<keyword evidence="2 4" id="KW-0378">Hydrolase</keyword>
<dbReference type="PANTHER" id="PTHR43046">
    <property type="entry name" value="GDP-MANNOSE MANNOSYL HYDROLASE"/>
    <property type="match status" value="1"/>
</dbReference>
<sequence>MGSAPETVSALFLRSDGKVLLGLRASWKRAWADHWDAIGGRVEAGEGLDEALLRECGEEVGLVPTSYRLMLSAPEYFPERNGAALHHIYVVSAWDGGEAENLGDEHSEIAWFSLDEMAALPNLTVAELIAVVRAYRAAP</sequence>
<dbReference type="Pfam" id="PF00293">
    <property type="entry name" value="NUDIX"/>
    <property type="match status" value="1"/>
</dbReference>
<evidence type="ECO:0000313" key="4">
    <source>
        <dbReference type="EMBL" id="MDU0339322.1"/>
    </source>
</evidence>
<keyword evidence="5" id="KW-1185">Reference proteome</keyword>
<comment type="caution">
    <text evidence="4">The sequence shown here is derived from an EMBL/GenBank/DDBJ whole genome shotgun (WGS) entry which is preliminary data.</text>
</comment>
<feature type="domain" description="Nudix hydrolase" evidence="3">
    <location>
        <begin position="3"/>
        <end position="137"/>
    </location>
</feature>
<dbReference type="InterPro" id="IPR015797">
    <property type="entry name" value="NUDIX_hydrolase-like_dom_sf"/>
</dbReference>
<evidence type="ECO:0000313" key="5">
    <source>
        <dbReference type="Proteomes" id="UP001254257"/>
    </source>
</evidence>
<comment type="cofactor">
    <cofactor evidence="1">
        <name>Mg(2+)</name>
        <dbReference type="ChEBI" id="CHEBI:18420"/>
    </cofactor>
</comment>
<evidence type="ECO:0000256" key="1">
    <source>
        <dbReference type="ARBA" id="ARBA00001946"/>
    </source>
</evidence>
<dbReference type="CDD" id="cd02883">
    <property type="entry name" value="NUDIX_Hydrolase"/>
    <property type="match status" value="1"/>
</dbReference>
<reference evidence="4 5" key="1">
    <citation type="submission" date="2023-09" db="EMBL/GenBank/DDBJ databases">
        <title>Whole genome shotgun sequencing (WGS) of Bosea sp. ZW T0_25, isolated from stored onions (Allium cepa).</title>
        <authorList>
            <person name="Stoll D.A."/>
            <person name="Huch M."/>
        </authorList>
    </citation>
    <scope>NUCLEOTIDE SEQUENCE [LARGE SCALE GENOMIC DNA]</scope>
    <source>
        <strain evidence="4 5">ZW T0_25</strain>
    </source>
</reference>
<proteinExistence type="predicted"/>
<evidence type="ECO:0000259" key="3">
    <source>
        <dbReference type="PROSITE" id="PS51462"/>
    </source>
</evidence>
<accession>A0ABU3S3H8</accession>
<dbReference type="PANTHER" id="PTHR43046:SF14">
    <property type="entry name" value="MUTT_NUDIX FAMILY PROTEIN"/>
    <property type="match status" value="1"/>
</dbReference>
<dbReference type="GO" id="GO:0016787">
    <property type="term" value="F:hydrolase activity"/>
    <property type="evidence" value="ECO:0007669"/>
    <property type="project" value="UniProtKB-KW"/>
</dbReference>
<dbReference type="EMBL" id="JAWDID010000005">
    <property type="protein sequence ID" value="MDU0339322.1"/>
    <property type="molecule type" value="Genomic_DNA"/>
</dbReference>
<organism evidence="4 5">
    <name type="scientific">Bosea rubneri</name>
    <dbReference type="NCBI Taxonomy" id="3075434"/>
    <lineage>
        <taxon>Bacteria</taxon>
        <taxon>Pseudomonadati</taxon>
        <taxon>Pseudomonadota</taxon>
        <taxon>Alphaproteobacteria</taxon>
        <taxon>Hyphomicrobiales</taxon>
        <taxon>Boseaceae</taxon>
        <taxon>Bosea</taxon>
    </lineage>
</organism>
<gene>
    <name evidence="4" type="ORF">RKE40_05500</name>
</gene>
<dbReference type="SUPFAM" id="SSF55811">
    <property type="entry name" value="Nudix"/>
    <property type="match status" value="1"/>
</dbReference>